<dbReference type="InParanoid" id="A0A0G4EY12"/>
<accession>A0A0G4EY12</accession>
<organism evidence="2 3">
    <name type="scientific">Vitrella brassicaformis (strain CCMP3155)</name>
    <dbReference type="NCBI Taxonomy" id="1169540"/>
    <lineage>
        <taxon>Eukaryota</taxon>
        <taxon>Sar</taxon>
        <taxon>Alveolata</taxon>
        <taxon>Colpodellida</taxon>
        <taxon>Vitrellaceae</taxon>
        <taxon>Vitrella</taxon>
    </lineage>
</organism>
<reference evidence="2 3" key="1">
    <citation type="submission" date="2014-11" db="EMBL/GenBank/DDBJ databases">
        <authorList>
            <person name="Zhu J."/>
            <person name="Qi W."/>
            <person name="Song R."/>
        </authorList>
    </citation>
    <scope>NUCLEOTIDE SEQUENCE [LARGE SCALE GENOMIC DNA]</scope>
</reference>
<dbReference type="Proteomes" id="UP000041254">
    <property type="component" value="Unassembled WGS sequence"/>
</dbReference>
<dbReference type="EMBL" id="CDMY01000343">
    <property type="protein sequence ID" value="CEM03514.1"/>
    <property type="molecule type" value="Genomic_DNA"/>
</dbReference>
<gene>
    <name evidence="2" type="ORF">Vbra_5459</name>
</gene>
<proteinExistence type="predicted"/>
<feature type="region of interest" description="Disordered" evidence="1">
    <location>
        <begin position="113"/>
        <end position="138"/>
    </location>
</feature>
<dbReference type="AlphaFoldDB" id="A0A0G4EY12"/>
<evidence type="ECO:0000313" key="2">
    <source>
        <dbReference type="EMBL" id="CEM03514.1"/>
    </source>
</evidence>
<protein>
    <submittedName>
        <fullName evidence="2">Uncharacterized protein</fullName>
    </submittedName>
</protein>
<feature type="compositionally biased region" description="Polar residues" evidence="1">
    <location>
        <begin position="50"/>
        <end position="59"/>
    </location>
</feature>
<dbReference type="VEuPathDB" id="CryptoDB:Vbra_5459"/>
<evidence type="ECO:0000256" key="1">
    <source>
        <dbReference type="SAM" id="MobiDB-lite"/>
    </source>
</evidence>
<evidence type="ECO:0000313" key="3">
    <source>
        <dbReference type="Proteomes" id="UP000041254"/>
    </source>
</evidence>
<sequence>MSVSGRELSRSRVKRRLDEDPSSWQGCRGDGEERRVTRHRQHPDVHDVAPSSTKSNSLYQLPPTDNDGPTMPMPLVEIKTEPDRSRPTRIINKLNKHNTDVQQQDQLHQYQHYYHHHQHQQQQQQSVQGGGDGSTPGSCLFSVDPGVGDEQVRQMLGFSVDVSRTIDAAGWTCEMDVWRSVVQIGSPDLLGFFDAIDYEDTALGLVTMAVERLVRREALLLVIDHMPGKDEAHSGNAVVDNAKTVKLVAILIGCILEIWQLQKSVDPSLLARIAIVLRGE</sequence>
<dbReference type="PhylomeDB" id="A0A0G4EY12"/>
<name>A0A0G4EY12_VITBC</name>
<keyword evidence="3" id="KW-1185">Reference proteome</keyword>
<feature type="region of interest" description="Disordered" evidence="1">
    <location>
        <begin position="1"/>
        <end position="87"/>
    </location>
</feature>